<proteinExistence type="predicted"/>
<dbReference type="Proteomes" id="UP000604046">
    <property type="component" value="Unassembled WGS sequence"/>
</dbReference>
<organism evidence="3 4">
    <name type="scientific">Symbiodinium natans</name>
    <dbReference type="NCBI Taxonomy" id="878477"/>
    <lineage>
        <taxon>Eukaryota</taxon>
        <taxon>Sar</taxon>
        <taxon>Alveolata</taxon>
        <taxon>Dinophyceae</taxon>
        <taxon>Suessiales</taxon>
        <taxon>Symbiodiniaceae</taxon>
        <taxon>Symbiodinium</taxon>
    </lineage>
</organism>
<feature type="compositionally biased region" description="Low complexity" evidence="1">
    <location>
        <begin position="93"/>
        <end position="103"/>
    </location>
</feature>
<evidence type="ECO:0000259" key="2">
    <source>
        <dbReference type="PROSITE" id="PS50222"/>
    </source>
</evidence>
<dbReference type="AlphaFoldDB" id="A0A812RT86"/>
<feature type="domain" description="EF-hand" evidence="2">
    <location>
        <begin position="325"/>
        <end position="360"/>
    </location>
</feature>
<dbReference type="PROSITE" id="PS50222">
    <property type="entry name" value="EF_HAND_2"/>
    <property type="match status" value="1"/>
</dbReference>
<evidence type="ECO:0000256" key="1">
    <source>
        <dbReference type="SAM" id="MobiDB-lite"/>
    </source>
</evidence>
<feature type="compositionally biased region" description="Pro residues" evidence="1">
    <location>
        <begin position="104"/>
        <end position="115"/>
    </location>
</feature>
<name>A0A812RT86_9DINO</name>
<comment type="caution">
    <text evidence="3">The sequence shown here is derived from an EMBL/GenBank/DDBJ whole genome shotgun (WGS) entry which is preliminary data.</text>
</comment>
<reference evidence="3" key="1">
    <citation type="submission" date="2021-02" db="EMBL/GenBank/DDBJ databases">
        <authorList>
            <person name="Dougan E. K."/>
            <person name="Rhodes N."/>
            <person name="Thang M."/>
            <person name="Chan C."/>
        </authorList>
    </citation>
    <scope>NUCLEOTIDE SEQUENCE</scope>
</reference>
<gene>
    <name evidence="3" type="ORF">SNAT2548_LOCUS25041</name>
</gene>
<dbReference type="InterPro" id="IPR002048">
    <property type="entry name" value="EF_hand_dom"/>
</dbReference>
<dbReference type="EMBL" id="CAJNDS010002377">
    <property type="protein sequence ID" value="CAE7455190.1"/>
    <property type="molecule type" value="Genomic_DNA"/>
</dbReference>
<feature type="compositionally biased region" description="Basic and acidic residues" evidence="1">
    <location>
        <begin position="136"/>
        <end position="163"/>
    </location>
</feature>
<feature type="compositionally biased region" description="Polar residues" evidence="1">
    <location>
        <begin position="82"/>
        <end position="91"/>
    </location>
</feature>
<protein>
    <recommendedName>
        <fullName evidence="2">EF-hand domain-containing protein</fullName>
    </recommendedName>
</protein>
<sequence>MVRLLRAWQGKPDAVCPKREEEEAGARNRPSKLTISSLVGDISKLSDLGLASEDLKSWQLEKLTAGRSVARRASEPSALHSDGTQSWNLGSFGSPRSPRNPGNPGTPTPQRPPGSAPLSPRKRPSHTLVLPATARPYRDRNDGHDSASKGLEEEEVQKAKSDRLPGVQRWDFRRRGPALSQESTSPASPRGHREDSIADLMAKILDEEPDCHWMEELWLPVLSKSPPEVCSSISHRAIGYWVDLFNRWQGAGGWIPGCAPKLMDASEFRDFIAAPMAKVLQWVKIFDPPSYSRLEATKSTMAYQSVRISPGAFLTSAILLATKIAKKQKLRFILGVFDEDDSETFDRSEFVELMSSFLLGLGTVLGTSVPKSTRRQWTGNLLFDRIQTMSCCKLPAQEAKKIKSSGCMPFSLLEEWFLGDSGDPLALPFALLFERYSEGSSEDPEKYEDEDRKFKMTHKRRVAHPVEAASSLDSSFIRRDQIGMLKRIFDFCKKECCYSFSHWEAERALKTSIHPDLWCNFAARGLEQSESMRQDRQSVTFLDFLKAAMPHAQGRHHRMFLSWLQELDEIEQLKKQSATSRFEKDRFENYVSRSALHAVRRAKLEEQFSALASGNVEDPLSFS</sequence>
<keyword evidence="4" id="KW-1185">Reference proteome</keyword>
<dbReference type="OrthoDB" id="414603at2759"/>
<feature type="region of interest" description="Disordered" evidence="1">
    <location>
        <begin position="65"/>
        <end position="193"/>
    </location>
</feature>
<evidence type="ECO:0000313" key="3">
    <source>
        <dbReference type="EMBL" id="CAE7455190.1"/>
    </source>
</evidence>
<evidence type="ECO:0000313" key="4">
    <source>
        <dbReference type="Proteomes" id="UP000604046"/>
    </source>
</evidence>
<dbReference type="GO" id="GO:0005509">
    <property type="term" value="F:calcium ion binding"/>
    <property type="evidence" value="ECO:0007669"/>
    <property type="project" value="InterPro"/>
</dbReference>
<accession>A0A812RT86</accession>